<dbReference type="GO" id="GO:0005694">
    <property type="term" value="C:chromosome"/>
    <property type="evidence" value="ECO:0007669"/>
    <property type="project" value="UniProtKB-ARBA"/>
</dbReference>
<dbReference type="InterPro" id="IPR011990">
    <property type="entry name" value="TPR-like_helical_dom_sf"/>
</dbReference>
<evidence type="ECO:0000256" key="1">
    <source>
        <dbReference type="ARBA" id="ARBA00022741"/>
    </source>
</evidence>
<evidence type="ECO:0000313" key="9">
    <source>
        <dbReference type="EMBL" id="KAH7516695.1"/>
    </source>
</evidence>
<dbReference type="PANTHER" id="PTHR21529:SF4">
    <property type="entry name" value="TPR AND ANKYRIN REPEAT-CONTAINING PROTEIN 1"/>
    <property type="match status" value="1"/>
</dbReference>
<dbReference type="EMBL" id="JAEACU010000010">
    <property type="protein sequence ID" value="KAH7516695.1"/>
    <property type="molecule type" value="Genomic_DNA"/>
</dbReference>
<dbReference type="InterPro" id="IPR041679">
    <property type="entry name" value="DNA2/NAM7-like_C"/>
</dbReference>
<protein>
    <recommendedName>
        <fullName evidence="8">UvrD-like helicase ATP-binding domain-containing protein</fullName>
    </recommendedName>
</protein>
<dbReference type="InterPro" id="IPR014016">
    <property type="entry name" value="UvrD-like_ATP-bd"/>
</dbReference>
<dbReference type="GO" id="GO:0016787">
    <property type="term" value="F:hydrolase activity"/>
    <property type="evidence" value="ECO:0007669"/>
    <property type="project" value="UniProtKB-UniRule"/>
</dbReference>
<keyword evidence="3 5" id="KW-0347">Helicase</keyword>
<dbReference type="SUPFAM" id="SSF48452">
    <property type="entry name" value="TPR-like"/>
    <property type="match status" value="1"/>
</dbReference>
<dbReference type="Pfam" id="PF13087">
    <property type="entry name" value="AAA_12"/>
    <property type="match status" value="2"/>
</dbReference>
<dbReference type="InterPro" id="IPR045529">
    <property type="entry name" value="DUF6469"/>
</dbReference>
<keyword evidence="1 5" id="KW-0547">Nucleotide-binding</keyword>
<keyword evidence="2 5" id="KW-0378">Hydrolase</keyword>
<evidence type="ECO:0000256" key="2">
    <source>
        <dbReference type="ARBA" id="ARBA00022801"/>
    </source>
</evidence>
<keyword evidence="4 5" id="KW-0067">ATP-binding</keyword>
<dbReference type="Proteomes" id="UP000813462">
    <property type="component" value="Unassembled WGS sequence"/>
</dbReference>
<feature type="region of interest" description="Disordered" evidence="7">
    <location>
        <begin position="5506"/>
        <end position="5548"/>
    </location>
</feature>
<evidence type="ECO:0000313" key="10">
    <source>
        <dbReference type="Proteomes" id="UP000813462"/>
    </source>
</evidence>
<evidence type="ECO:0000256" key="3">
    <source>
        <dbReference type="ARBA" id="ARBA00022806"/>
    </source>
</evidence>
<name>A0A978UPE3_ZIZJJ</name>
<dbReference type="InterPro" id="IPR047187">
    <property type="entry name" value="SF1_C_Upf1"/>
</dbReference>
<gene>
    <name evidence="9" type="ORF">FEM48_Zijuj10G0162400</name>
</gene>
<evidence type="ECO:0000256" key="7">
    <source>
        <dbReference type="SAM" id="MobiDB-lite"/>
    </source>
</evidence>
<feature type="domain" description="UvrD-like helicase ATP-binding" evidence="8">
    <location>
        <begin position="3815"/>
        <end position="4203"/>
    </location>
</feature>
<evidence type="ECO:0000256" key="6">
    <source>
        <dbReference type="SAM" id="Coils"/>
    </source>
</evidence>
<dbReference type="GO" id="GO:0005524">
    <property type="term" value="F:ATP binding"/>
    <property type="evidence" value="ECO:0007669"/>
    <property type="project" value="UniProtKB-UniRule"/>
</dbReference>
<feature type="region of interest" description="Disordered" evidence="7">
    <location>
        <begin position="2507"/>
        <end position="2537"/>
    </location>
</feature>
<evidence type="ECO:0000259" key="8">
    <source>
        <dbReference type="PROSITE" id="PS51198"/>
    </source>
</evidence>
<feature type="binding site" evidence="5">
    <location>
        <begin position="1146"/>
        <end position="1153"/>
    </location>
    <ligand>
        <name>ATP</name>
        <dbReference type="ChEBI" id="CHEBI:30616"/>
    </ligand>
</feature>
<dbReference type="CDD" id="cd18808">
    <property type="entry name" value="SF1_C_Upf1"/>
    <property type="match status" value="2"/>
</dbReference>
<dbReference type="Pfam" id="PF13086">
    <property type="entry name" value="AAA_11"/>
    <property type="match status" value="2"/>
</dbReference>
<keyword evidence="6" id="KW-0175">Coiled coil</keyword>
<sequence length="5548" mass="635002">MMEEEVSDKRKKANRDPFTDIVFSWSVEDIFNENLYQNKSNMVFLCEHDPDKFKPISALQFCTGYSVIKFIYSDNTKRNNEVERIPESFKSVQHYFGSYAYPLLEETRAELHSSMDIIWNQPFAEVISFEESKPYGTKIYKVKVDYWRNRFSERGKEPYKTLPGDVFILADAKPETVSDLQRAGRSWAFLSVTKIADDDNEDGLSSTFFKVKASKEFELDNEMRSSLFVIFLGNLTPNRRIWKALHMFKNLKVVEKILRPDSMVEEKCNYYSEKGHGFWDVKLVENIESKLNESQTEAVLSCLSKIHYENESAFELIWGPPGTGKTKTTATLLFTLLAMKFRTLICAPTNVAITEVASRVVKVVCDAEPDALFCSLGDILLFGNKERLKVGSDIQDIYLDYRVQKIAECLGSHSGWRHCFGSMINFLEYCVSQYHIFLENEMIKESEQSTECDIKEKGSTSKAIVKSFREFVRERFVSMAVPLRHCVSVICTHMGKSYISEQCYQNMESLIVSLDSFEKMIFKKNVASKALEECFSQTDAVEDFPDTFEYEQSLLCIRRSECLLLLRTLKWFLGGLTFPNFRSQESIKEFCFQRASLIFCTASTSYKLHKMAMEPLRVLVIDEAAQLKECESTIPLQLRGIKHAILVGDECQLPAMVQSKISDEAGFGRSLFGRLSSQGCAKHLLNMQYRMHPSISLFPNLKFYNNQIVDAPIVRRRSYEIPCLQGSMYGPYSFINVTGGREKKDDDGRSWRNMVEVAIVLKMLQNLYRAWEVSKHKVSIGVVSPYAAQLVAIQDRLGGTYDNIDGFLVKVKTIDGFQGGEYDIIIISSVRCNSFQSVGFISKPQRMNVALTRARHCLWILGNERILVVSQTVWRDLVLDAQKRNCFFNADDDKDLAKAILDVKKEFDQLDDLLSGNSMLFENSRWKVQFSDNFLKSFKKLTSALIKKSVLNLLLKLSSGWRPKKRNIDSVCGSSMQMMKQFKVEGLYVVSTTDIVKDLRFMRFIQVLKIWDLLPMEDIPKLIKRLESIFCKYTDDFINLCNEKCLEGNLEVPKSWSPSVDIVRFKDMSINETGNDQAGAPSDGRSYDENSKASESLLFMKFYSLSSVAVNHLMSDHDGRELDLPFEVTDQEMEIILFDRSSFILGRSGTGKTTTLTMKLFQKEKLHQMANEGFYGLESNSVGHGIQDNDAKESSMETGGTVLRQLFVTVSPKLCFTVKQHVSHLKSFPCGGKSSDESESSVWDYIDDEEKQFKNIPDSFVNIPPNSYPLVITFHKFLMMLDGTLSNSYFERFLNVPELSNCKMQSSRSVMLQNILRTKEVNYERFSSSYWPHFNSQLTKNLDPSRVFTEIISYIKGGLKSMEAIDGKLNREEYVLLSKGRASSLNKKKREIIYDIFQSYEKMKMANGEYDLADFVIDLHFRLRRERYEGDGMDFVYIDEVQDLTMSQIALFKHVCSNVEEGFVFSGDTAQTIARGTDFRFQDIRNLFYRKFFLQSRIRAQGERNEKGHISEIFQLTQNFRTHAGILKLSHSIIELIYRFFPSCIDKLKPESSLIYGEAPILLESGNDENAIIKIFGNPESVSGKIVSFGAEQVILVRDDNARKEISNYVGKQALVLTILECKGLEFQDVLLYDFFGSSPLTNKWRVIYEYMKEQDLLDSDSPSFPHFNESKHNILCSELKQLYVAVTRTRQRLWICETSEFSKPMFDYWKKKCLVQIMQLDDSLAQAMQVASSPEEWRSRGIKLFQEHNYETAAMCFERAGDTYWERRSKASGLKSMADRMRISNPEVANSILREAAEIFDAIGKADFAARCFYDLGEYERAGRIYMEKCGESELERAGECFTRAECYELAAEVYARGDILLEVDLIGKAGNFREAATLILLYVLANSLWSHGSKGWPLKQFKQKQELLAKGKSFAKNDSDNFYELFCVEADIIANEQSNLQLTKNQMKASQMHKSITAEMLCVRKILDGHLSSSVPKYIFEEELVFNLTEHSETMISKNQVSLESMVYFWNIWKEKIVGVFEYLVHLESEDVNENESFGEFCLNFLGVRRQFDNLNTSYILLHSDADWVRDVNMRHFKNNGKLVSIDVHQLASAAQSYWSSELLFVGSEILKKLKAIYDFPIEISDLLFCKSRTLTHIYEVSKFLVECKFLKKSYEDACNLQKSISLSTEQFFGYVFPLDWRESLRENMILLRGMDISKSLLQELIVDTINSKNNLSYGQIGRIAMITFGSGKLEKESCEKILQKLGNDSPWKVFFEILCSDTSEKEREVPLICSFNEALFCTYEANWRAEYDYISPGCFVYLVEHLLIRVSCFRGNFFTTKSSFVEWLMECGEDTKSSPYRWADVKPSFENLLRSMIHVVQQCLYNKGEMWEWIEKSPQVMDIYSLIVSRLVVIVFLINLNFGICQELLLDLNNRSYIMDYLPWDFHGAFFFFKNRHTLNRIISVLAEAFKKIGNDLVIVSSGENFPKLPCPGSAIYVNMKISKCKNDILRKLFPRTIETEKDQRGAAAMKASDTQKVLSEASSDSQKKSELPQSRLELVAKQESNTQYKNQVNLSNDCRRVWEILDRMKKVDNGGDRSTFLSHDKTIKVDMEKFIQLLSDGLTASHGNTNDSEKKVMLEEVATMTDELKQLSSALDVSEVGRDDQISRVEELRNRLQSKRQKMEPILNQLFVLNKANLSDKESQMETVVASSEKFDEVKNTVADDRNEDSHKVDTEAAQAMEGGVSNKKKKARTDPFTKIVFSWSLDDILNDNLYQNQVERIPESFKSVEHYLGSYVCPLLEETRAELHSSLNIIHRAPFAEVIGFEESKPYGTKAYEVKVDCWKNRVFNSGKEPYKVLPGDFLILTDGKPETVSELQSAGRSWEFLSVDSITEDDKKDGFSSNIFKVKASKELEIYHKMRPSLFVIFLGNLISNRRIWKGLHMSRNLKVVKEVLCIDPKVKKKLDYRFGKSHGLLDEMLVRKINSELNESQAEAVLSCLGKIHSKQESKSESALELIWGPPGTGKTKTISTLLCTLLGMNCRTIICAPTNVAITEVASRVVKMVCDADPNALFCSLGDILLFGNKERLKVGSDSKDIYLDYRVQKISECLGSHSTGWKHCFGSMINLFEDCVSQYHIFLENEMIKEKAQSTECEIKAKGKKSKSKTKTGNREVKSFLEFVKERFVSTALHLRRCISTFCTHMAKNYISEQCFQNMVSLIGLLDSFQTMLSKNNMDSKALEECFSLPDHVVENFPKSFEEDQSLLCIRRSECLSVLRTLQCSLSGLTLPNFRSQEAMKEFCFKRASLIFCTASSSYKLHRVAMEPLTVLVIDEAAQLKECESIIPLQLRGVKHAILVGDEYQLPATINSKISDEAGFGRSLFERLSSQGHAKRLLNIQYRMHPSISLFPNLKFYQNQIIDAPIVRGKSHERHRLLGSMYSTYSFINVSHGREEKDDDGHSRKNMVEVAIVLKILQNLHKAWKHLKHKLSIGVVSPYAAQIAILDNKLGKKYASMDGFQVKVKTVDGFQGGEEDIIIISTVRSTTNQSLDFISKPQRMNVALTRARHCLWILGNERALVDSQSVWMDLVFDAKNRKCFFNADDDKDLAKAILEVKKESDQFDDLLNGDIFKSPKWKVLFSDNFLKSFKKLTTLQIKKSVINFLLKLSTGWRPKKRNVKSVCLSSMHIVNQFQVEGLYVVSTTDNVNDSSCKQVLRIWDLLAPEDISMLIKQLESVFCKYSDDFINFCNEKSLQCNLEAPKSWSPPSLDIALFKDLSINATGSHLVGAVSDSRSYVENSVVSESLLLMKFYSLSSGVVDHLLSDRDGSELDLPSELTDQETKIILYNRSSFILGRSGTGKTTVLTMKLFQKEKLHHMALEESYSVNSKVKENSVEIKRTVLHQLFVTMSPELCFAVKQHVSHLKSVSCGGSSSDESSSTFMDCVDDEEIQFKNIPDSFVNIPSKSYPLVITFHKFLMMLDGTLSNSYFARFLSVPELSNCQKRSSRSVMLQTILRTKEVNYERFSTSYWPHFDSQLTKNLDPSRVFAEIISYIKGSLQAMEAVDGKLNREDYVLQSEGRASSLSKQKRGIIYDIFQSYEKMKMENGEYDVADFVIDLHSRLRHERYEGDEMDFVYIDEVQDLTISQLALFKHVCSNVEEGFIFSGDTAQTITRGFDFRFQDVRNIFYNKVLSESRNNALNERNENGQISEILELTQNFCTHEGILKLSQSIIELIYRFFPRCIDILELETSLIYGEAPVLLECGKNENAITKIFSNAKNASGKMVAFGAEQVILVRDDNAREEIFSYVGKQALVLTILECKGLEFQDVVLYNFFGSSPLKDKWRVIYEYMNEQDLLDSMSPSFPHFSEPKHNILCSELKQLYVAVKCTRQRLWICENTELSKPMFDYWKKKCLVEVRQLDDSLAQTMQVASSLEEWRLQGIKLYSKHNYDMATMCFKRAGDTYWERRSKAAGLEAMANHMCISNPEVANSFLREAAEIYDTIGKADSAARCFAQAKEYERAGRILLEKCGESELERAGECFYLSECYELAAEVYARGNFFSECLTVCIKGKLFDLGLDFIQCWKQSATNNCSTSKRGQEIDENEQKYLESCASHYYEVKDIGAMMISVKAFRSMDLIRDFLRSKGCFDELVLLEEESGNFMEAADTAKLKGDILLEVELLGKAGYFKEAATLVLLYVLAKSLWSPGSKGWPLKPFKHKKVVLEKAQSFAKKDGDNFYELVCIEADIISNGQINLLTINNQVKACQMLKSIKGEILSARRILDGHLSRSIPKYILEEELVLDLAEHSENVISKDQVSLESMVYYWNFWKDKIVKIFEYLVSQDVNEHQSYGEFCMNFLGVRRQINDLTRYVLLHSDADWVRDVDKRQLKNNGELVFIDVHQFSSAAQSYWSSELLSVGIKVLEKLKAIHDFPIKNSDLLFCKSRTLTHIYGVAKFLLESKFLERRDQDADNLQKFIKLSTQQFFGYIFPLDWKKSLRENMILLRGTDISKNLLEQVVVDYINSTNKLSYAQIGSMAMISFGSSKLGNELCRKILKRLECDSPWTTFFEYVCLNISEEQKQLPLICSFSEALLHTYEADWSKEYDYISPGCFLYLVEHLLVLASCFRGTFITTKSSFVEWLIQQGEDSKSSICIGHLGATVPLGKLLQSVIHVVQQCLCSKRYMMGWIRKSSGFKDNYSLIVSRLVAIVCLIYVNFGMCQDLLFDLLKRSYIVDQLPLEFRDGVLTIRKQNTVYGHINVLAEAFKKIGNNLVVVNLNENFPKLSYSDAAICVNMKIFECKNNILRKIFPRILETSEGESGPSMTMEANNTERVLSKTSSDMKKKSELTQSNIELGGHQTNTQYKNQVNLLNDCSCVWETFDRIKLMDNGGDQRSFLSNVQTIKADIEKYIRLLIDGLTGSFWKTNDSEDKILFQEVVTMTYELKQLSDALDLSMGGQREQISRVKELSNRLQLRRPTMEPILNQLFILRNKKLTEKASQTGPLVPIRSKNIGWVESNEDSCEVDLEAAQANAASGTPSSSSNPDNMANENNKSKKSRRGRKKDIASCV</sequence>
<proteinExistence type="predicted"/>
<dbReference type="Pfam" id="PF00580">
    <property type="entry name" value="UvrD-helicase"/>
    <property type="match status" value="2"/>
</dbReference>
<dbReference type="PANTHER" id="PTHR21529">
    <property type="entry name" value="MAMMARY TURMOR VIRUS RECEPTOR HOMOLOG 1, 2 MTVR1, 2"/>
    <property type="match status" value="1"/>
</dbReference>
<dbReference type="Gene3D" id="3.40.50.300">
    <property type="entry name" value="P-loop containing nucleotide triphosphate hydrolases"/>
    <property type="match status" value="7"/>
</dbReference>
<feature type="coiled-coil region" evidence="6">
    <location>
        <begin position="2646"/>
        <end position="2673"/>
    </location>
</feature>
<dbReference type="InterPro" id="IPR039904">
    <property type="entry name" value="TRANK1"/>
</dbReference>
<dbReference type="InterPro" id="IPR041677">
    <property type="entry name" value="DNA2/NAM7_AAA_11"/>
</dbReference>
<feature type="compositionally biased region" description="Polar residues" evidence="7">
    <location>
        <begin position="2516"/>
        <end position="2528"/>
    </location>
</feature>
<dbReference type="FunFam" id="3.40.50.300:FF:000326">
    <property type="entry name" value="P-loop containing nucleoside triphosphate hydrolase"/>
    <property type="match status" value="2"/>
</dbReference>
<dbReference type="InterPro" id="IPR027417">
    <property type="entry name" value="P-loop_NTPase"/>
</dbReference>
<dbReference type="Pfam" id="PF20073">
    <property type="entry name" value="DUF6469"/>
    <property type="match status" value="2"/>
</dbReference>
<accession>A0A978UPE3</accession>
<organism evidence="9 10">
    <name type="scientific">Ziziphus jujuba var. spinosa</name>
    <dbReference type="NCBI Taxonomy" id="714518"/>
    <lineage>
        <taxon>Eukaryota</taxon>
        <taxon>Viridiplantae</taxon>
        <taxon>Streptophyta</taxon>
        <taxon>Embryophyta</taxon>
        <taxon>Tracheophyta</taxon>
        <taxon>Spermatophyta</taxon>
        <taxon>Magnoliopsida</taxon>
        <taxon>eudicotyledons</taxon>
        <taxon>Gunneridae</taxon>
        <taxon>Pentapetalae</taxon>
        <taxon>rosids</taxon>
        <taxon>fabids</taxon>
        <taxon>Rosales</taxon>
        <taxon>Rhamnaceae</taxon>
        <taxon>Paliureae</taxon>
        <taxon>Ziziphus</taxon>
    </lineage>
</organism>
<dbReference type="SUPFAM" id="SSF52540">
    <property type="entry name" value="P-loop containing nucleoside triphosphate hydrolases"/>
    <property type="match status" value="4"/>
</dbReference>
<comment type="caution">
    <text evidence="9">The sequence shown here is derived from an EMBL/GenBank/DDBJ whole genome shotgun (WGS) entry which is preliminary data.</text>
</comment>
<evidence type="ECO:0000256" key="5">
    <source>
        <dbReference type="PROSITE-ProRule" id="PRU00560"/>
    </source>
</evidence>
<dbReference type="GO" id="GO:0004386">
    <property type="term" value="F:helicase activity"/>
    <property type="evidence" value="ECO:0007669"/>
    <property type="project" value="UniProtKB-UniRule"/>
</dbReference>
<evidence type="ECO:0000256" key="4">
    <source>
        <dbReference type="ARBA" id="ARBA00022840"/>
    </source>
</evidence>
<feature type="domain" description="UvrD-like helicase ATP-binding" evidence="8">
    <location>
        <begin position="1125"/>
        <end position="1523"/>
    </location>
</feature>
<reference evidence="9" key="1">
    <citation type="journal article" date="2021" name="Front. Plant Sci.">
        <title>Chromosome-Scale Genome Assembly for Chinese Sour Jujube and Insights Into Its Genome Evolution and Domestication Signature.</title>
        <authorList>
            <person name="Shen L.-Y."/>
            <person name="Luo H."/>
            <person name="Wang X.-L."/>
            <person name="Wang X.-M."/>
            <person name="Qiu X.-J."/>
            <person name="Liu H."/>
            <person name="Zhou S.-S."/>
            <person name="Jia K.-H."/>
            <person name="Nie S."/>
            <person name="Bao Y.-T."/>
            <person name="Zhang R.-G."/>
            <person name="Yun Q.-Z."/>
            <person name="Chai Y.-H."/>
            <person name="Lu J.-Y."/>
            <person name="Li Y."/>
            <person name="Zhao S.-W."/>
            <person name="Mao J.-F."/>
            <person name="Jia S.-G."/>
            <person name="Mao Y.-M."/>
        </authorList>
    </citation>
    <scope>NUCLEOTIDE SEQUENCE</scope>
    <source>
        <strain evidence="9">AT0</strain>
        <tissue evidence="9">Leaf</tissue>
    </source>
</reference>
<dbReference type="PROSITE" id="PS51198">
    <property type="entry name" value="UVRD_HELICASE_ATP_BIND"/>
    <property type="match status" value="2"/>
</dbReference>
<feature type="binding site" evidence="5">
    <location>
        <begin position="3836"/>
        <end position="3843"/>
    </location>
    <ligand>
        <name>ATP</name>
        <dbReference type="ChEBI" id="CHEBI:30616"/>
    </ligand>
</feature>
<feature type="compositionally biased region" description="Polar residues" evidence="7">
    <location>
        <begin position="5511"/>
        <end position="5530"/>
    </location>
</feature>